<reference evidence="11 12" key="1">
    <citation type="submission" date="2020-08" db="EMBL/GenBank/DDBJ databases">
        <title>Genomic Encyclopedia of Type Strains, Phase IV (KMG-IV): sequencing the most valuable type-strain genomes for metagenomic binning, comparative biology and taxonomic classification.</title>
        <authorList>
            <person name="Goeker M."/>
        </authorList>
    </citation>
    <scope>NUCLEOTIDE SEQUENCE [LARGE SCALE GENOMIC DNA]</scope>
    <source>
        <strain evidence="11 12">DSM 29007</strain>
    </source>
</reference>
<evidence type="ECO:0000313" key="12">
    <source>
        <dbReference type="Proteomes" id="UP000582837"/>
    </source>
</evidence>
<sequence>MSIHDTRETPAIRCRGLRKQFGDTVAVNGIDLEVRRGECFGLLGPNGAGKTTTIEILEGLQPKDGGEVQLLGMTWEHDAEAIRQRLGVQLQESEFSDRLTVEEIVAMFRSFYRQGATVRELIDFVQLGEKRGTQVRHLSGGQRQRLSVACALAGDPDILFLDEPTTGLDPQSRRQLWDVCEAFRARGGTILLTTHFMDEAEKLSDRIAVLDRGVIIALGTPDELIASLGGAHVIEFAATTVPPVARMEALPGVSRVHERDERWQLTVDEPHRSLPALLAELEKAGGTLTALTTHRATLEDVFLSLTGRALREQ</sequence>
<accession>A0A841GZN0</accession>
<keyword evidence="6" id="KW-0547">Nucleotide-binding</keyword>
<evidence type="ECO:0000256" key="6">
    <source>
        <dbReference type="ARBA" id="ARBA00022741"/>
    </source>
</evidence>
<comment type="caution">
    <text evidence="11">The sequence shown here is derived from an EMBL/GenBank/DDBJ whole genome shotgun (WGS) entry which is preliminary data.</text>
</comment>
<dbReference type="Gene3D" id="3.40.50.300">
    <property type="entry name" value="P-loop containing nucleotide triphosphate hydrolases"/>
    <property type="match status" value="1"/>
</dbReference>
<comment type="subcellular location">
    <subcellularLocation>
        <location evidence="1">Cell membrane</location>
    </subcellularLocation>
</comment>
<dbReference type="SUPFAM" id="SSF52540">
    <property type="entry name" value="P-loop containing nucleoside triphosphate hydrolases"/>
    <property type="match status" value="1"/>
</dbReference>
<gene>
    <name evidence="11" type="ORF">HNQ61_002810</name>
</gene>
<dbReference type="InterPro" id="IPR003593">
    <property type="entry name" value="AAA+_ATPase"/>
</dbReference>
<dbReference type="SMART" id="SM00382">
    <property type="entry name" value="AAA"/>
    <property type="match status" value="1"/>
</dbReference>
<dbReference type="Pfam" id="PF13732">
    <property type="entry name" value="DrrA1-3_C"/>
    <property type="match status" value="1"/>
</dbReference>
<evidence type="ECO:0000256" key="4">
    <source>
        <dbReference type="ARBA" id="ARBA00022458"/>
    </source>
</evidence>
<dbReference type="GO" id="GO:0005524">
    <property type="term" value="F:ATP binding"/>
    <property type="evidence" value="ECO:0007669"/>
    <property type="project" value="UniProtKB-KW"/>
</dbReference>
<dbReference type="EMBL" id="JACHIA010000007">
    <property type="protein sequence ID" value="MBB6071186.1"/>
    <property type="molecule type" value="Genomic_DNA"/>
</dbReference>
<dbReference type="InterPro" id="IPR050763">
    <property type="entry name" value="ABC_transporter_ATP-binding"/>
</dbReference>
<dbReference type="FunFam" id="3.40.50.300:FF:000589">
    <property type="entry name" value="ABC transporter, ATP-binding subunit"/>
    <property type="match status" value="1"/>
</dbReference>
<keyword evidence="7 11" id="KW-0067">ATP-binding</keyword>
<keyword evidence="3" id="KW-0813">Transport</keyword>
<protein>
    <submittedName>
        <fullName evidence="11">ABC-2 type transport system ATP-binding protein</fullName>
    </submittedName>
</protein>
<dbReference type="InterPro" id="IPR017871">
    <property type="entry name" value="ABC_transporter-like_CS"/>
</dbReference>
<dbReference type="RefSeq" id="WP_205761376.1">
    <property type="nucleotide sequence ID" value="NZ_JABDTL010000001.1"/>
</dbReference>
<dbReference type="PROSITE" id="PS00211">
    <property type="entry name" value="ABC_TRANSPORTER_1"/>
    <property type="match status" value="1"/>
</dbReference>
<evidence type="ECO:0000256" key="8">
    <source>
        <dbReference type="ARBA" id="ARBA00022967"/>
    </source>
</evidence>
<evidence type="ECO:0000256" key="2">
    <source>
        <dbReference type="ARBA" id="ARBA00005417"/>
    </source>
</evidence>
<feature type="domain" description="ABC transporter" evidence="10">
    <location>
        <begin position="12"/>
        <end position="237"/>
    </location>
</feature>
<dbReference type="InterPro" id="IPR025302">
    <property type="entry name" value="DrrA1/2-like_C"/>
</dbReference>
<keyword evidence="8" id="KW-1278">Translocase</keyword>
<dbReference type="CDD" id="cd03230">
    <property type="entry name" value="ABC_DR_subfamily_A"/>
    <property type="match status" value="1"/>
</dbReference>
<evidence type="ECO:0000256" key="7">
    <source>
        <dbReference type="ARBA" id="ARBA00022840"/>
    </source>
</evidence>
<evidence type="ECO:0000259" key="10">
    <source>
        <dbReference type="PROSITE" id="PS50893"/>
    </source>
</evidence>
<keyword evidence="12" id="KW-1185">Reference proteome</keyword>
<name>A0A841GZN0_9BACT</name>
<comment type="similarity">
    <text evidence="2">Belongs to the ABC transporter superfamily.</text>
</comment>
<dbReference type="InterPro" id="IPR027417">
    <property type="entry name" value="P-loop_NTPase"/>
</dbReference>
<dbReference type="PANTHER" id="PTHR42711:SF5">
    <property type="entry name" value="ABC TRANSPORTER ATP-BINDING PROTEIN NATA"/>
    <property type="match status" value="1"/>
</dbReference>
<dbReference type="GO" id="GO:0016887">
    <property type="term" value="F:ATP hydrolysis activity"/>
    <property type="evidence" value="ECO:0007669"/>
    <property type="project" value="InterPro"/>
</dbReference>
<dbReference type="PROSITE" id="PS50893">
    <property type="entry name" value="ABC_TRANSPORTER_2"/>
    <property type="match status" value="1"/>
</dbReference>
<evidence type="ECO:0000256" key="3">
    <source>
        <dbReference type="ARBA" id="ARBA00022448"/>
    </source>
</evidence>
<evidence type="ECO:0000256" key="9">
    <source>
        <dbReference type="ARBA" id="ARBA00023136"/>
    </source>
</evidence>
<evidence type="ECO:0000256" key="5">
    <source>
        <dbReference type="ARBA" id="ARBA00022475"/>
    </source>
</evidence>
<keyword evidence="5" id="KW-1003">Cell membrane</keyword>
<keyword evidence="9" id="KW-0472">Membrane</keyword>
<dbReference type="Pfam" id="PF00005">
    <property type="entry name" value="ABC_tran"/>
    <property type="match status" value="1"/>
</dbReference>
<dbReference type="AlphaFoldDB" id="A0A841GZN0"/>
<dbReference type="PANTHER" id="PTHR42711">
    <property type="entry name" value="ABC TRANSPORTER ATP-BINDING PROTEIN"/>
    <property type="match status" value="1"/>
</dbReference>
<dbReference type="GO" id="GO:0005886">
    <property type="term" value="C:plasma membrane"/>
    <property type="evidence" value="ECO:0007669"/>
    <property type="project" value="UniProtKB-SubCell"/>
</dbReference>
<keyword evidence="4" id="KW-0536">Nodulation</keyword>
<evidence type="ECO:0000313" key="11">
    <source>
        <dbReference type="EMBL" id="MBB6071186.1"/>
    </source>
</evidence>
<organism evidence="11 12">
    <name type="scientific">Longimicrobium terrae</name>
    <dbReference type="NCBI Taxonomy" id="1639882"/>
    <lineage>
        <taxon>Bacteria</taxon>
        <taxon>Pseudomonadati</taxon>
        <taxon>Gemmatimonadota</taxon>
        <taxon>Longimicrobiia</taxon>
        <taxon>Longimicrobiales</taxon>
        <taxon>Longimicrobiaceae</taxon>
        <taxon>Longimicrobium</taxon>
    </lineage>
</organism>
<proteinExistence type="inferred from homology"/>
<evidence type="ECO:0000256" key="1">
    <source>
        <dbReference type="ARBA" id="ARBA00004236"/>
    </source>
</evidence>
<dbReference type="Proteomes" id="UP000582837">
    <property type="component" value="Unassembled WGS sequence"/>
</dbReference>
<dbReference type="InterPro" id="IPR003439">
    <property type="entry name" value="ABC_transporter-like_ATP-bd"/>
</dbReference>